<dbReference type="GeneID" id="38116891"/>
<reference evidence="1 2" key="1">
    <citation type="journal article" date="2018" name="IMA Fungus">
        <title>IMA Genome-F 9: Draft genome sequence of Annulohypoxylon stygium, Aspergillus mulundensis, Berkeleyomyces basicola (syn. Thielaviopsis basicola), Ceratocystis smalleyi, two Cercospora beticola strains, Coleophoma cylindrospora, Fusarium fracticaudum, Phialophora cf. hyalina, and Morchella septimelata.</title>
        <authorList>
            <person name="Wingfield B.D."/>
            <person name="Bills G.F."/>
            <person name="Dong Y."/>
            <person name="Huang W."/>
            <person name="Nel W.J."/>
            <person name="Swalarsk-Parry B.S."/>
            <person name="Vaghefi N."/>
            <person name="Wilken P.M."/>
            <person name="An Z."/>
            <person name="de Beer Z.W."/>
            <person name="De Vos L."/>
            <person name="Chen L."/>
            <person name="Duong T.A."/>
            <person name="Gao Y."/>
            <person name="Hammerbacher A."/>
            <person name="Kikkert J.R."/>
            <person name="Li Y."/>
            <person name="Li H."/>
            <person name="Li K."/>
            <person name="Li Q."/>
            <person name="Liu X."/>
            <person name="Ma X."/>
            <person name="Naidoo K."/>
            <person name="Pethybridge S.J."/>
            <person name="Sun J."/>
            <person name="Steenkamp E.T."/>
            <person name="van der Nest M.A."/>
            <person name="van Wyk S."/>
            <person name="Wingfield M.J."/>
            <person name="Xiong C."/>
            <person name="Yue Q."/>
            <person name="Zhang X."/>
        </authorList>
    </citation>
    <scope>NUCLEOTIDE SEQUENCE [LARGE SCALE GENOMIC DNA]</scope>
    <source>
        <strain evidence="1 2">DSM 5745</strain>
    </source>
</reference>
<proteinExistence type="predicted"/>
<dbReference type="Proteomes" id="UP000256690">
    <property type="component" value="Unassembled WGS sequence"/>
</dbReference>
<dbReference type="RefSeq" id="XP_026602841.1">
    <property type="nucleotide sequence ID" value="XM_026748537.1"/>
</dbReference>
<comment type="caution">
    <text evidence="1">The sequence shown here is derived from an EMBL/GenBank/DDBJ whole genome shotgun (WGS) entry which is preliminary data.</text>
</comment>
<organism evidence="1 2">
    <name type="scientific">Aspergillus mulundensis</name>
    <dbReference type="NCBI Taxonomy" id="1810919"/>
    <lineage>
        <taxon>Eukaryota</taxon>
        <taxon>Fungi</taxon>
        <taxon>Dikarya</taxon>
        <taxon>Ascomycota</taxon>
        <taxon>Pezizomycotina</taxon>
        <taxon>Eurotiomycetes</taxon>
        <taxon>Eurotiomycetidae</taxon>
        <taxon>Eurotiales</taxon>
        <taxon>Aspergillaceae</taxon>
        <taxon>Aspergillus</taxon>
        <taxon>Aspergillus subgen. Nidulantes</taxon>
    </lineage>
</organism>
<evidence type="ECO:0000313" key="2">
    <source>
        <dbReference type="Proteomes" id="UP000256690"/>
    </source>
</evidence>
<protein>
    <submittedName>
        <fullName evidence="1">Uncharacterized protein</fullName>
    </submittedName>
</protein>
<dbReference type="AlphaFoldDB" id="A0A3D8RR49"/>
<name>A0A3D8RR49_9EURO</name>
<gene>
    <name evidence="1" type="ORF">DSM5745_06521</name>
</gene>
<keyword evidence="2" id="KW-1185">Reference proteome</keyword>
<dbReference type="EMBL" id="PVWQ01000007">
    <property type="protein sequence ID" value="RDW76529.1"/>
    <property type="molecule type" value="Genomic_DNA"/>
</dbReference>
<sequence length="117" mass="12364">MATAAIAGYQMTARKIISLIATDPTLCNPRVAIVGALARIQYCPTATVPTCVDIYVSDDLKQCVVTAIISREGQNFAAVGDHSLRKQATNTLVVFHSAGTISKGDPTRSCLANPELT</sequence>
<evidence type="ECO:0000313" key="1">
    <source>
        <dbReference type="EMBL" id="RDW76529.1"/>
    </source>
</evidence>
<accession>A0A3D8RR49</accession>